<dbReference type="EMBL" id="CATNWA010014079">
    <property type="protein sequence ID" value="CAI9566935.1"/>
    <property type="molecule type" value="Genomic_DNA"/>
</dbReference>
<evidence type="ECO:0000256" key="8">
    <source>
        <dbReference type="ARBA" id="ARBA00044541"/>
    </source>
</evidence>
<evidence type="ECO:0000313" key="14">
    <source>
        <dbReference type="EMBL" id="CAI9566935.1"/>
    </source>
</evidence>
<accession>A0ABN9D353</accession>
<keyword evidence="15" id="KW-1185">Reference proteome</keyword>
<dbReference type="Gene3D" id="3.30.9.10">
    <property type="entry name" value="D-Amino Acid Oxidase, subunit A, domain 2"/>
    <property type="match status" value="1"/>
</dbReference>
<evidence type="ECO:0000256" key="4">
    <source>
        <dbReference type="ARBA" id="ARBA00022630"/>
    </source>
</evidence>
<dbReference type="Proteomes" id="UP001162483">
    <property type="component" value="Unassembled WGS sequence"/>
</dbReference>
<evidence type="ECO:0000313" key="15">
    <source>
        <dbReference type="Proteomes" id="UP001162483"/>
    </source>
</evidence>
<comment type="subcellular location">
    <subcellularLocation>
        <location evidence="2">Peroxisome matrix</location>
    </subcellularLocation>
</comment>
<evidence type="ECO:0000259" key="13">
    <source>
        <dbReference type="Pfam" id="PF01266"/>
    </source>
</evidence>
<evidence type="ECO:0000256" key="9">
    <source>
        <dbReference type="ARBA" id="ARBA00046214"/>
    </source>
</evidence>
<comment type="catalytic activity">
    <reaction evidence="11">
        <text>D-glutamate + O2 + H2O = 2-oxoglutarate + H2O2 + NH4(+)</text>
        <dbReference type="Rhea" id="RHEA:10028"/>
        <dbReference type="ChEBI" id="CHEBI:15377"/>
        <dbReference type="ChEBI" id="CHEBI:15379"/>
        <dbReference type="ChEBI" id="CHEBI:16240"/>
        <dbReference type="ChEBI" id="CHEBI:16810"/>
        <dbReference type="ChEBI" id="CHEBI:28938"/>
        <dbReference type="ChEBI" id="CHEBI:29986"/>
    </reaction>
    <physiologicalReaction direction="left-to-right" evidence="11">
        <dbReference type="Rhea" id="RHEA:10029"/>
    </physiologicalReaction>
</comment>
<dbReference type="Gene3D" id="3.40.50.720">
    <property type="entry name" value="NAD(P)-binding Rossmann-like Domain"/>
    <property type="match status" value="1"/>
</dbReference>
<keyword evidence="6" id="KW-0560">Oxidoreductase</keyword>
<keyword evidence="12" id="KW-0812">Transmembrane</keyword>
<evidence type="ECO:0000256" key="6">
    <source>
        <dbReference type="ARBA" id="ARBA00023002"/>
    </source>
</evidence>
<protein>
    <recommendedName>
        <fullName evidence="8">D-aspartate oxidase</fullName>
        <ecNumber evidence="7">1.4.3.1</ecNumber>
    </recommendedName>
</protein>
<evidence type="ECO:0000256" key="11">
    <source>
        <dbReference type="ARBA" id="ARBA00049882"/>
    </source>
</evidence>
<dbReference type="InterPro" id="IPR023209">
    <property type="entry name" value="DAO"/>
</dbReference>
<comment type="cofactor">
    <cofactor evidence="1">
        <name>FAD</name>
        <dbReference type="ChEBI" id="CHEBI:57692"/>
    </cofactor>
</comment>
<feature type="domain" description="FAD dependent oxidoreductase" evidence="13">
    <location>
        <begin position="19"/>
        <end position="338"/>
    </location>
</feature>
<gene>
    <name evidence="14" type="ORF">SPARVUS_LOCUS6473146</name>
</gene>
<dbReference type="SUPFAM" id="SSF54373">
    <property type="entry name" value="FAD-linked reductases, C-terminal domain"/>
    <property type="match status" value="1"/>
</dbReference>
<keyword evidence="12" id="KW-1133">Transmembrane helix</keyword>
<dbReference type="SUPFAM" id="SSF51971">
    <property type="entry name" value="Nucleotide-binding domain"/>
    <property type="match status" value="1"/>
</dbReference>
<reference evidence="14" key="1">
    <citation type="submission" date="2023-05" db="EMBL/GenBank/DDBJ databases">
        <authorList>
            <person name="Stuckert A."/>
        </authorList>
    </citation>
    <scope>NUCLEOTIDE SEQUENCE</scope>
</reference>
<evidence type="ECO:0000256" key="3">
    <source>
        <dbReference type="ARBA" id="ARBA00006730"/>
    </source>
</evidence>
<dbReference type="PANTHER" id="PTHR11530">
    <property type="entry name" value="D-AMINO ACID OXIDASE"/>
    <property type="match status" value="1"/>
</dbReference>
<comment type="caution">
    <text evidence="14">The sequence shown here is derived from an EMBL/GenBank/DDBJ whole genome shotgun (WGS) entry which is preliminary data.</text>
</comment>
<dbReference type="PANTHER" id="PTHR11530:SF11">
    <property type="entry name" value="D-ASPARTATE OXIDASE"/>
    <property type="match status" value="1"/>
</dbReference>
<comment type="function">
    <text evidence="9">Selectively catalyzes the oxidative deamination of acidic amino acids. Suppresses the level of D-aspartate in the brain, an amino acid that can act as an agonist for glutamate receptors. Protects the organism from the toxicity of D-amino acids. May also function in the intestine.</text>
</comment>
<organism evidence="14 15">
    <name type="scientific">Staurois parvus</name>
    <dbReference type="NCBI Taxonomy" id="386267"/>
    <lineage>
        <taxon>Eukaryota</taxon>
        <taxon>Metazoa</taxon>
        <taxon>Chordata</taxon>
        <taxon>Craniata</taxon>
        <taxon>Vertebrata</taxon>
        <taxon>Euteleostomi</taxon>
        <taxon>Amphibia</taxon>
        <taxon>Batrachia</taxon>
        <taxon>Anura</taxon>
        <taxon>Neobatrachia</taxon>
        <taxon>Ranoidea</taxon>
        <taxon>Ranidae</taxon>
        <taxon>Staurois</taxon>
    </lineage>
</organism>
<evidence type="ECO:0000256" key="12">
    <source>
        <dbReference type="SAM" id="Phobius"/>
    </source>
</evidence>
<proteinExistence type="inferred from homology"/>
<evidence type="ECO:0000256" key="2">
    <source>
        <dbReference type="ARBA" id="ARBA00004253"/>
    </source>
</evidence>
<keyword evidence="5" id="KW-0274">FAD</keyword>
<name>A0ABN9D353_9NEOB</name>
<evidence type="ECO:0000256" key="7">
    <source>
        <dbReference type="ARBA" id="ARBA00044520"/>
    </source>
</evidence>
<keyword evidence="4" id="KW-0285">Flavoprotein</keyword>
<dbReference type="Pfam" id="PF01266">
    <property type="entry name" value="DAO"/>
    <property type="match status" value="1"/>
</dbReference>
<evidence type="ECO:0000256" key="5">
    <source>
        <dbReference type="ARBA" id="ARBA00022827"/>
    </source>
</evidence>
<dbReference type="InterPro" id="IPR006076">
    <property type="entry name" value="FAD-dep_OxRdtase"/>
</dbReference>
<comment type="catalytic activity">
    <reaction evidence="10">
        <text>D-aspartate + O2 + H2O = oxaloacetate + H2O2 + NH4(+)</text>
        <dbReference type="Rhea" id="RHEA:12512"/>
        <dbReference type="ChEBI" id="CHEBI:15377"/>
        <dbReference type="ChEBI" id="CHEBI:15379"/>
        <dbReference type="ChEBI" id="CHEBI:16240"/>
        <dbReference type="ChEBI" id="CHEBI:16452"/>
        <dbReference type="ChEBI" id="CHEBI:28938"/>
        <dbReference type="ChEBI" id="CHEBI:29990"/>
        <dbReference type="EC" id="1.4.3.1"/>
    </reaction>
    <physiologicalReaction direction="left-to-right" evidence="10">
        <dbReference type="Rhea" id="RHEA:12513"/>
    </physiologicalReaction>
</comment>
<keyword evidence="12" id="KW-0472">Membrane</keyword>
<evidence type="ECO:0000256" key="10">
    <source>
        <dbReference type="ARBA" id="ARBA00047522"/>
    </source>
</evidence>
<comment type="similarity">
    <text evidence="3">Belongs to the DAMOX/DASOX family.</text>
</comment>
<feature type="transmembrane region" description="Helical" evidence="12">
    <location>
        <begin position="20"/>
        <end position="37"/>
    </location>
</feature>
<sequence>MGHHSAKSDLIGRSTQNMRVAVIGGGLVGLSTALYITESLPQCTVTVISEKFSPNTTGDVAAGSLIPHTYPDTPLHHQKDWFKETFDYLFKIANSPEAAVAGVSLISGWQVFKMPPKDAFPFWGSVVLGFRLMTEAELAKFPSYTFGQAFTTLKCQSSLYLPWMEKRFKMNGGHIETRKVHDIWELHGSYDVVMNCTGLGARDLIGDMTVFPVRGQVLEVHAPWLKHFIRDVDGSTYIYPGQDGVTLGGTREVDDWSLLPVAQTSKEIIHRCSNLEPSLHGVAVIKEKVGLRPTRAAVRIEQEILCKNKQQLPTIHNYGHGGGGFSVHRGTAKAATELLVKLIPFKTDFYCKSKL</sequence>
<evidence type="ECO:0000256" key="1">
    <source>
        <dbReference type="ARBA" id="ARBA00001974"/>
    </source>
</evidence>
<dbReference type="PIRSF" id="PIRSF000189">
    <property type="entry name" value="D-aa_oxidase"/>
    <property type="match status" value="1"/>
</dbReference>
<dbReference type="EC" id="1.4.3.1" evidence="7"/>